<dbReference type="EMBL" id="CAJVPV010008308">
    <property type="protein sequence ID" value="CAG8628961.1"/>
    <property type="molecule type" value="Genomic_DNA"/>
</dbReference>
<dbReference type="Gene3D" id="3.80.10.10">
    <property type="entry name" value="Ribonuclease Inhibitor"/>
    <property type="match status" value="1"/>
</dbReference>
<dbReference type="Proteomes" id="UP000789342">
    <property type="component" value="Unassembled WGS sequence"/>
</dbReference>
<protein>
    <submittedName>
        <fullName evidence="1">207_t:CDS:1</fullName>
    </submittedName>
</protein>
<accession>A0A9N9D7L5</accession>
<proteinExistence type="predicted"/>
<evidence type="ECO:0000313" key="1">
    <source>
        <dbReference type="EMBL" id="CAG8628961.1"/>
    </source>
</evidence>
<organism evidence="1 2">
    <name type="scientific">Acaulospora morrowiae</name>
    <dbReference type="NCBI Taxonomy" id="94023"/>
    <lineage>
        <taxon>Eukaryota</taxon>
        <taxon>Fungi</taxon>
        <taxon>Fungi incertae sedis</taxon>
        <taxon>Mucoromycota</taxon>
        <taxon>Glomeromycotina</taxon>
        <taxon>Glomeromycetes</taxon>
        <taxon>Diversisporales</taxon>
        <taxon>Acaulosporaceae</taxon>
        <taxon>Acaulospora</taxon>
    </lineage>
</organism>
<dbReference type="AlphaFoldDB" id="A0A9N9D7L5"/>
<dbReference type="SUPFAM" id="SSF52047">
    <property type="entry name" value="RNI-like"/>
    <property type="match status" value="1"/>
</dbReference>
<gene>
    <name evidence="1" type="ORF">AMORRO_LOCUS9000</name>
</gene>
<keyword evidence="2" id="KW-1185">Reference proteome</keyword>
<dbReference type="InterPro" id="IPR032675">
    <property type="entry name" value="LRR_dom_sf"/>
</dbReference>
<evidence type="ECO:0000313" key="2">
    <source>
        <dbReference type="Proteomes" id="UP000789342"/>
    </source>
</evidence>
<reference evidence="1" key="1">
    <citation type="submission" date="2021-06" db="EMBL/GenBank/DDBJ databases">
        <authorList>
            <person name="Kallberg Y."/>
            <person name="Tangrot J."/>
            <person name="Rosling A."/>
        </authorList>
    </citation>
    <scope>NUCLEOTIDE SEQUENCE</scope>
    <source>
        <strain evidence="1">CL551</strain>
    </source>
</reference>
<comment type="caution">
    <text evidence="1">The sequence shown here is derived from an EMBL/GenBank/DDBJ whole genome shotgun (WGS) entry which is preliminary data.</text>
</comment>
<sequence length="560" mass="66216">MPAPDLPNEILQQIFDNIDKSSFSTLHSIILVNRSWCQNGISRLWAQPFSIVVLPKILPIIPRNIISIFPIYLSFLDSETITEFKANLKITDSDSSCFQISNLQAKRKSRFDHPLFDYPSFLQQIDLSVFLYHLFSWVKKNSRWSNKFSGVRKLVKDNFRRIQRKGNQGEEVKYDTSIEMRLGERLFLMFISRSKNFTNFRYKWTLPNFDYHEEIMKEFFSSEVVTNWLSNLSSLDFNFQLKSLITKFTPHLQNLNSLSLRFPADYAEDVYNLIRAQKNLEHLQIYLHIFNNYPIPSISPLPWRLSLSQHADTLKSFSIDTLLWVNFDEEALRTLLLCRKLESLKLLKLQLPKERLILFKDSCFTMLTELHLEFSHFQNYGDYLQYLTHLFDHCRNTLEILKIKMTVRSSIHHLIDHIAINCDNLMELSISVGTEEEMWSVLKLVKMRNKIRKLEIHKLLYFDCRVDAYLVCFGSILRAGTLRWLGLMDMKISGIYVEWFLRTCAAGGIKSLYYECDDMPEEGHNMIVDNLKRESVMSNRCLYRTHKVGENDFWVYLDRI</sequence>
<name>A0A9N9D7L5_9GLOM</name>